<organism evidence="1 2">
    <name type="scientific">Phytomonospora endophytica</name>
    <dbReference type="NCBI Taxonomy" id="714109"/>
    <lineage>
        <taxon>Bacteria</taxon>
        <taxon>Bacillati</taxon>
        <taxon>Actinomycetota</taxon>
        <taxon>Actinomycetes</taxon>
        <taxon>Micromonosporales</taxon>
        <taxon>Micromonosporaceae</taxon>
        <taxon>Phytomonospora</taxon>
    </lineage>
</organism>
<reference evidence="1 2" key="1">
    <citation type="submission" date="2020-08" db="EMBL/GenBank/DDBJ databases">
        <title>Genomic Encyclopedia of Type Strains, Phase IV (KMG-IV): sequencing the most valuable type-strain genomes for metagenomic binning, comparative biology and taxonomic classification.</title>
        <authorList>
            <person name="Goeker M."/>
        </authorList>
    </citation>
    <scope>NUCLEOTIDE SEQUENCE [LARGE SCALE GENOMIC DNA]</scope>
    <source>
        <strain evidence="1 2">YIM 65646</strain>
    </source>
</reference>
<gene>
    <name evidence="1" type="ORF">HNR73_001776</name>
</gene>
<sequence length="225" mass="22473">MTRPTPLLGDLTLDAVQHIEHLLDGGHTSTPITGLDGELQQRTGRPSHRIVLRGEIFGADAADRLGGIQTAAAEGAELTFAADIATALELQKVVVTRLHVVAVAGHTDRYGYELHLAESPELPPPAELSGFGGLDGLGGLGDLGFGDLGGVLDDIGELAGQVAGAVDQAMAAVEAVQALAALADLGLPDPSGLLAPLSGPVTAVGEAAAVMGEAATALGEAFGGS</sequence>
<comment type="caution">
    <text evidence="1">The sequence shown here is derived from an EMBL/GenBank/DDBJ whole genome shotgun (WGS) entry which is preliminary data.</text>
</comment>
<proteinExistence type="predicted"/>
<name>A0A841FCD2_9ACTN</name>
<evidence type="ECO:0000313" key="1">
    <source>
        <dbReference type="EMBL" id="MBB6033926.1"/>
    </source>
</evidence>
<dbReference type="Proteomes" id="UP000548476">
    <property type="component" value="Unassembled WGS sequence"/>
</dbReference>
<evidence type="ECO:0000313" key="2">
    <source>
        <dbReference type="Proteomes" id="UP000548476"/>
    </source>
</evidence>
<dbReference type="RefSeq" id="WP_184786774.1">
    <property type="nucleotide sequence ID" value="NZ_BONT01000013.1"/>
</dbReference>
<protein>
    <submittedName>
        <fullName evidence="1">Uncharacterized protein</fullName>
    </submittedName>
</protein>
<dbReference type="AlphaFoldDB" id="A0A841FCD2"/>
<keyword evidence="2" id="KW-1185">Reference proteome</keyword>
<accession>A0A841FCD2</accession>
<dbReference type="EMBL" id="JACHGT010000003">
    <property type="protein sequence ID" value="MBB6033926.1"/>
    <property type="molecule type" value="Genomic_DNA"/>
</dbReference>